<dbReference type="Proteomes" id="UP000195402">
    <property type="component" value="Unassembled WGS sequence"/>
</dbReference>
<accession>A0A200R729</accession>
<evidence type="ECO:0000256" key="5">
    <source>
        <dbReference type="ARBA" id="ARBA00023175"/>
    </source>
</evidence>
<keyword evidence="10" id="KW-1185">Reference proteome</keyword>
<dbReference type="STRING" id="56857.A0A200R729"/>
<feature type="coiled-coil region" evidence="7">
    <location>
        <begin position="332"/>
        <end position="407"/>
    </location>
</feature>
<dbReference type="PROSITE" id="PS00411">
    <property type="entry name" value="KINESIN_MOTOR_1"/>
    <property type="match status" value="1"/>
</dbReference>
<dbReference type="GO" id="GO:0000779">
    <property type="term" value="C:condensed chromosome, centromeric region"/>
    <property type="evidence" value="ECO:0007669"/>
    <property type="project" value="UniProtKB-ARBA"/>
</dbReference>
<dbReference type="PROSITE" id="PS50067">
    <property type="entry name" value="KINESIN_MOTOR_2"/>
    <property type="match status" value="1"/>
</dbReference>
<comment type="similarity">
    <text evidence="1">Belongs to the TRAFAC class myosin-kinesin ATPase superfamily. Kinesin family. KIN-7 subfamily.</text>
</comment>
<dbReference type="GO" id="GO:0003777">
    <property type="term" value="F:microtubule motor activity"/>
    <property type="evidence" value="ECO:0007669"/>
    <property type="project" value="InterPro"/>
</dbReference>
<protein>
    <submittedName>
        <fullName evidence="9">Kinesin</fullName>
    </submittedName>
</protein>
<keyword evidence="5 6" id="KW-0505">Motor protein</keyword>
<reference evidence="9 10" key="1">
    <citation type="journal article" date="2017" name="Mol. Plant">
        <title>The Genome of Medicinal Plant Macleaya cordata Provides New Insights into Benzylisoquinoline Alkaloids Metabolism.</title>
        <authorList>
            <person name="Liu X."/>
            <person name="Liu Y."/>
            <person name="Huang P."/>
            <person name="Ma Y."/>
            <person name="Qing Z."/>
            <person name="Tang Q."/>
            <person name="Cao H."/>
            <person name="Cheng P."/>
            <person name="Zheng Y."/>
            <person name="Yuan Z."/>
            <person name="Zhou Y."/>
            <person name="Liu J."/>
            <person name="Tang Z."/>
            <person name="Zhuo Y."/>
            <person name="Zhang Y."/>
            <person name="Yu L."/>
            <person name="Huang J."/>
            <person name="Yang P."/>
            <person name="Peng Q."/>
            <person name="Zhang J."/>
            <person name="Jiang W."/>
            <person name="Zhang Z."/>
            <person name="Lin K."/>
            <person name="Ro D.K."/>
            <person name="Chen X."/>
            <person name="Xiong X."/>
            <person name="Shang Y."/>
            <person name="Huang S."/>
            <person name="Zeng J."/>
        </authorList>
    </citation>
    <scope>NUCLEOTIDE SEQUENCE [LARGE SCALE GENOMIC DNA]</scope>
    <source>
        <strain evidence="10">cv. BLH2017</strain>
        <tissue evidence="9">Root</tissue>
    </source>
</reference>
<feature type="coiled-coil region" evidence="7">
    <location>
        <begin position="633"/>
        <end position="660"/>
    </location>
</feature>
<feature type="coiled-coil region" evidence="7">
    <location>
        <begin position="1065"/>
        <end position="1156"/>
    </location>
</feature>
<dbReference type="FunCoup" id="A0A200R729">
    <property type="interactions" value="182"/>
</dbReference>
<dbReference type="PANTHER" id="PTHR47968">
    <property type="entry name" value="CENTROMERE PROTEIN E"/>
    <property type="match status" value="1"/>
</dbReference>
<evidence type="ECO:0000256" key="3">
    <source>
        <dbReference type="ARBA" id="ARBA00022840"/>
    </source>
</evidence>
<evidence type="ECO:0000313" key="10">
    <source>
        <dbReference type="Proteomes" id="UP000195402"/>
    </source>
</evidence>
<feature type="domain" description="Kinesin motor" evidence="8">
    <location>
        <begin position="3"/>
        <end position="326"/>
    </location>
</feature>
<dbReference type="FunFam" id="3.40.850.10:FF:000026">
    <property type="entry name" value="Centromere-associated protein E"/>
    <property type="match status" value="1"/>
</dbReference>
<dbReference type="InterPro" id="IPR027417">
    <property type="entry name" value="P-loop_NTPase"/>
</dbReference>
<dbReference type="GO" id="GO:0007018">
    <property type="term" value="P:microtubule-based movement"/>
    <property type="evidence" value="ECO:0007669"/>
    <property type="project" value="InterPro"/>
</dbReference>
<gene>
    <name evidence="9" type="ORF">BVC80_1831g19</name>
</gene>
<dbReference type="GO" id="GO:0008017">
    <property type="term" value="F:microtubule binding"/>
    <property type="evidence" value="ECO:0007669"/>
    <property type="project" value="InterPro"/>
</dbReference>
<comment type="caution">
    <text evidence="9">The sequence shown here is derived from an EMBL/GenBank/DDBJ whole genome shotgun (WGS) entry which is preliminary data.</text>
</comment>
<sequence length="1237" mass="140800">MERIYVTLRPKPLSLEDTKTSPWRISGNSISISNQSTKFEFDRIFGEECKTTEVYEARTKDIVSAAVRGFNGTVFAYGQTNSGKTHTMRGSASEPGVIPLAVRDLFRILQEDVDREFLLRMSYMEIYNEEINDLLAPEHRKLQVHESLERGIFVAGLREEIVASPEQVLDLMEFGESHRHFGETNMNVYSSRSHTIFRMIIESRDRTEDGEVGISCDAVRVSVLSLVDLAGSERAAKTGAEGMRLKEGSHINKSLMTLGTVIKKLSEGAESQGGHVPYRDSKLTRILQPSLGGNANTAIICNITLAQIHADETKSSLQFASRALRVTNCARVNEILTDAALLKRQKKEIEELRAKLQGSHSEHFEEEILQLRNTLLKSELERERMALELQEEKKAQALRERTLQEQAKKIENLSSMVLNSNMDEKRLTYKKDKRRDTWAPGALSRENIKGEVPATIQSKDSFEEPIRPERDMGLPVPFEKLGSKDEVGSIDIPQSTCVLDKNANSDLPGDCIVPDANALLHVTNRRKPPVKKNSSLVVCIILLHFICLYIKTSRSQNLFLHQGSNELVEMQADYEDLLVEFETQRTTKDIHIQCLTKKLAEADCHSDGKNFPTFTYQPSGGTFHGDTTLTLRDSEALLLIEQLQEQIKMLEMEKSSIQQNFDNFVESAMEQKIADRVTYDEVIMEENGNSMMELSTEAGALVLEFQSSRCAVESICSVVDELFQNLSVISCMFLDLKSFMCLNSAQLKSVIGDHEKMHSCMRKKVSELESDKSVLYNQSIDLHNQIQQLRLDLQQSERVLMDRCEQQELEKAEFLSQIQNLEKEVSCLSSCSLAREKESLRKELEKTKLKLKETESKLKNVIQDKTKLEGEKAQAEREIKHLHSQKNLLERDISRRDSVIDRRRDSLADQRHKITSVSKPIVTILLSKGEYKKLEVLAFEMETTIASLDEELAATNAEKEEALIRSDILASELEAMSLRLSTADTEIQVLQEEVSSMSIKLADSESSCNKMERSISLLLEEKEELAMQLSNVLLELEEEKAIWSAKEKASIEAIADRAKSSDAELMLLSKEMLEVRHELESFRDECKVLKERLTLSEENAEWERKCRMEKSAEIDQLRLKISEIESEKCQDVRAMLTKARVDMEELTRKLSDMDIKIHKDTVSNINEKAKLRMRLRGSQAMLDAHRGRHKESLDEIVFMNKKFEEASTKLKERLATQGVEVLHLKKQLVEMRGNTCQ</sequence>
<dbReference type="GO" id="GO:0000226">
    <property type="term" value="P:microtubule cytoskeleton organization"/>
    <property type="evidence" value="ECO:0007669"/>
    <property type="project" value="UniProtKB-ARBA"/>
</dbReference>
<dbReference type="GO" id="GO:0043515">
    <property type="term" value="F:kinetochore binding"/>
    <property type="evidence" value="ECO:0007669"/>
    <property type="project" value="UniProtKB-ARBA"/>
</dbReference>
<dbReference type="SMART" id="SM00129">
    <property type="entry name" value="KISc"/>
    <property type="match status" value="1"/>
</dbReference>
<dbReference type="EMBL" id="MVGT01000435">
    <property type="protein sequence ID" value="OVA18500.1"/>
    <property type="molecule type" value="Genomic_DNA"/>
</dbReference>
<proteinExistence type="inferred from homology"/>
<evidence type="ECO:0000259" key="8">
    <source>
        <dbReference type="PROSITE" id="PS50067"/>
    </source>
</evidence>
<dbReference type="CDD" id="cd01374">
    <property type="entry name" value="KISc_CENP_E"/>
    <property type="match status" value="1"/>
</dbReference>
<dbReference type="InterPro" id="IPR001752">
    <property type="entry name" value="Kinesin_motor_dom"/>
</dbReference>
<evidence type="ECO:0000256" key="2">
    <source>
        <dbReference type="ARBA" id="ARBA00022741"/>
    </source>
</evidence>
<keyword evidence="2 6" id="KW-0547">Nucleotide-binding</keyword>
<dbReference type="GO" id="GO:0000278">
    <property type="term" value="P:mitotic cell cycle"/>
    <property type="evidence" value="ECO:0007669"/>
    <property type="project" value="UniProtKB-ARBA"/>
</dbReference>
<dbReference type="Gene3D" id="3.40.850.10">
    <property type="entry name" value="Kinesin motor domain"/>
    <property type="match status" value="1"/>
</dbReference>
<dbReference type="InterPro" id="IPR027640">
    <property type="entry name" value="Kinesin-like_fam"/>
</dbReference>
<dbReference type="GO" id="GO:0042327">
    <property type="term" value="P:positive regulation of phosphorylation"/>
    <property type="evidence" value="ECO:0007669"/>
    <property type="project" value="UniProtKB-ARBA"/>
</dbReference>
<dbReference type="GO" id="GO:1901987">
    <property type="term" value="P:regulation of cell cycle phase transition"/>
    <property type="evidence" value="ECO:0007669"/>
    <property type="project" value="UniProtKB-ARBA"/>
</dbReference>
<dbReference type="InParanoid" id="A0A200R729"/>
<dbReference type="GO" id="GO:0005524">
    <property type="term" value="F:ATP binding"/>
    <property type="evidence" value="ECO:0007669"/>
    <property type="project" value="UniProtKB-UniRule"/>
</dbReference>
<dbReference type="OrthoDB" id="3176171at2759"/>
<feature type="binding site" evidence="6">
    <location>
        <begin position="78"/>
        <end position="85"/>
    </location>
    <ligand>
        <name>ATP</name>
        <dbReference type="ChEBI" id="CHEBI:30616"/>
    </ligand>
</feature>
<evidence type="ECO:0000256" key="6">
    <source>
        <dbReference type="PROSITE-ProRule" id="PRU00283"/>
    </source>
</evidence>
<name>A0A200R729_MACCD</name>
<dbReference type="InterPro" id="IPR036961">
    <property type="entry name" value="Kinesin_motor_dom_sf"/>
</dbReference>
<dbReference type="GO" id="GO:0033044">
    <property type="term" value="P:regulation of chromosome organization"/>
    <property type="evidence" value="ECO:0007669"/>
    <property type="project" value="UniProtKB-ARBA"/>
</dbReference>
<keyword evidence="3 6" id="KW-0067">ATP-binding</keyword>
<dbReference type="GO" id="GO:0140694">
    <property type="term" value="P:membraneless organelle assembly"/>
    <property type="evidence" value="ECO:0007669"/>
    <property type="project" value="UniProtKB-ARBA"/>
</dbReference>
<organism evidence="9 10">
    <name type="scientific">Macleaya cordata</name>
    <name type="common">Five-seeded plume-poppy</name>
    <name type="synonym">Bocconia cordata</name>
    <dbReference type="NCBI Taxonomy" id="56857"/>
    <lineage>
        <taxon>Eukaryota</taxon>
        <taxon>Viridiplantae</taxon>
        <taxon>Streptophyta</taxon>
        <taxon>Embryophyta</taxon>
        <taxon>Tracheophyta</taxon>
        <taxon>Spermatophyta</taxon>
        <taxon>Magnoliopsida</taxon>
        <taxon>Ranunculales</taxon>
        <taxon>Papaveraceae</taxon>
        <taxon>Papaveroideae</taxon>
        <taxon>Macleaya</taxon>
    </lineage>
</organism>
<feature type="coiled-coil region" evidence="7">
    <location>
        <begin position="945"/>
        <end position="1039"/>
    </location>
</feature>
<dbReference type="Pfam" id="PF00225">
    <property type="entry name" value="Kinesin"/>
    <property type="match status" value="1"/>
</dbReference>
<evidence type="ECO:0000313" key="9">
    <source>
        <dbReference type="EMBL" id="OVA18500.1"/>
    </source>
</evidence>
<dbReference type="SUPFAM" id="SSF52540">
    <property type="entry name" value="P-loop containing nucleoside triphosphate hydrolases"/>
    <property type="match status" value="1"/>
</dbReference>
<dbReference type="OMA" id="CESSIKH"/>
<dbReference type="PANTHER" id="PTHR47968:SF75">
    <property type="entry name" value="CENTROMERE-ASSOCIATED PROTEIN E"/>
    <property type="match status" value="1"/>
</dbReference>
<keyword evidence="4 7" id="KW-0175">Coiled coil</keyword>
<dbReference type="PRINTS" id="PR00380">
    <property type="entry name" value="KINESINHEAVY"/>
</dbReference>
<evidence type="ECO:0000256" key="1">
    <source>
        <dbReference type="ARBA" id="ARBA00007310"/>
    </source>
</evidence>
<dbReference type="InterPro" id="IPR019821">
    <property type="entry name" value="Kinesin_motor_CS"/>
</dbReference>
<dbReference type="AlphaFoldDB" id="A0A200R729"/>
<evidence type="ECO:0000256" key="4">
    <source>
        <dbReference type="ARBA" id="ARBA00023054"/>
    </source>
</evidence>
<evidence type="ECO:0000256" key="7">
    <source>
        <dbReference type="SAM" id="Coils"/>
    </source>
</evidence>
<dbReference type="GO" id="GO:0008608">
    <property type="term" value="P:attachment of spindle microtubules to kinetochore"/>
    <property type="evidence" value="ECO:0007669"/>
    <property type="project" value="UniProtKB-ARBA"/>
</dbReference>
<feature type="coiled-coil region" evidence="7">
    <location>
        <begin position="804"/>
        <end position="892"/>
    </location>
</feature>